<dbReference type="RefSeq" id="WP_015903957.1">
    <property type="nucleotide sequence ID" value="NC_012108.1"/>
</dbReference>
<dbReference type="HOGENOM" id="CLU_067442_3_0_7"/>
<comment type="catalytic activity">
    <reaction evidence="9 10">
        <text>uridine(1498) in 16S rRNA + S-adenosyl-L-methionine = N(3)-methyluridine(1498) in 16S rRNA + S-adenosyl-L-homocysteine + H(+)</text>
        <dbReference type="Rhea" id="RHEA:42920"/>
        <dbReference type="Rhea" id="RHEA-COMP:10283"/>
        <dbReference type="Rhea" id="RHEA-COMP:10284"/>
        <dbReference type="ChEBI" id="CHEBI:15378"/>
        <dbReference type="ChEBI" id="CHEBI:57856"/>
        <dbReference type="ChEBI" id="CHEBI:59789"/>
        <dbReference type="ChEBI" id="CHEBI:65315"/>
        <dbReference type="ChEBI" id="CHEBI:74502"/>
        <dbReference type="EC" id="2.1.1.193"/>
    </reaction>
</comment>
<dbReference type="CDD" id="cd18084">
    <property type="entry name" value="RsmE-like"/>
    <property type="match status" value="1"/>
</dbReference>
<accession>C0QDC2</accession>
<evidence type="ECO:0000256" key="3">
    <source>
        <dbReference type="ARBA" id="ARBA00022490"/>
    </source>
</evidence>
<comment type="function">
    <text evidence="8 10">Specifically methylates the N3 position of the uracil ring of uridine 1498 (m3U1498) in 16S rRNA. Acts on the fully assembled 30S ribosomal subunit.</text>
</comment>
<dbReference type="InterPro" id="IPR046887">
    <property type="entry name" value="RsmE_PUA-like"/>
</dbReference>
<proteinExistence type="inferred from homology"/>
<evidence type="ECO:0000259" key="12">
    <source>
        <dbReference type="Pfam" id="PF20260"/>
    </source>
</evidence>
<dbReference type="KEGG" id="dat:HRM2_20880"/>
<dbReference type="EMBL" id="CP001087">
    <property type="protein sequence ID" value="ACN15186.1"/>
    <property type="molecule type" value="Genomic_DNA"/>
</dbReference>
<keyword evidence="4 10" id="KW-0698">rRNA processing</keyword>
<dbReference type="Pfam" id="PF20260">
    <property type="entry name" value="PUA_4"/>
    <property type="match status" value="1"/>
</dbReference>
<dbReference type="Proteomes" id="UP000000442">
    <property type="component" value="Chromosome"/>
</dbReference>
<evidence type="ECO:0000256" key="8">
    <source>
        <dbReference type="ARBA" id="ARBA00025699"/>
    </source>
</evidence>
<reference evidence="13 14" key="1">
    <citation type="journal article" date="2009" name="Environ. Microbiol.">
        <title>Genome sequence of Desulfobacterium autotrophicum HRM2, a marine sulfate reducer oxidizing organic carbon completely to carbon dioxide.</title>
        <authorList>
            <person name="Strittmatter A.W."/>
            <person name="Liesegang H."/>
            <person name="Rabus R."/>
            <person name="Decker I."/>
            <person name="Amann J."/>
            <person name="Andres S."/>
            <person name="Henne A."/>
            <person name="Fricke W.F."/>
            <person name="Martinez-Arias R."/>
            <person name="Bartels D."/>
            <person name="Goesmann A."/>
            <person name="Krause L."/>
            <person name="Puehler A."/>
            <person name="Klenk H.P."/>
            <person name="Richter M."/>
            <person name="Schuler M."/>
            <person name="Gloeckner F.O."/>
            <person name="Meyerdierks A."/>
            <person name="Gottschalk G."/>
            <person name="Amann R."/>
        </authorList>
    </citation>
    <scope>NUCLEOTIDE SEQUENCE [LARGE SCALE GENOMIC DNA]</scope>
    <source>
        <strain evidence="14">ATCC 43914 / DSM 3382 / HRM2</strain>
    </source>
</reference>
<dbReference type="NCBIfam" id="NF008692">
    <property type="entry name" value="PRK11713.1-5"/>
    <property type="match status" value="1"/>
</dbReference>
<feature type="domain" description="Ribosomal RNA small subunit methyltransferase E methyltransferase" evidence="11">
    <location>
        <begin position="73"/>
        <end position="239"/>
    </location>
</feature>
<comment type="subcellular location">
    <subcellularLocation>
        <location evidence="1 10">Cytoplasm</location>
    </subcellularLocation>
</comment>
<keyword evidence="6 10" id="KW-0808">Transferase</keyword>
<dbReference type="Pfam" id="PF04452">
    <property type="entry name" value="Methyltrans_RNA"/>
    <property type="match status" value="1"/>
</dbReference>
<keyword evidence="7 10" id="KW-0949">S-adenosyl-L-methionine</keyword>
<dbReference type="PIRSF" id="PIRSF015601">
    <property type="entry name" value="MTase_slr0722"/>
    <property type="match status" value="1"/>
</dbReference>
<protein>
    <recommendedName>
        <fullName evidence="10">Ribosomal RNA small subunit methyltransferase E</fullName>
        <ecNumber evidence="10">2.1.1.193</ecNumber>
    </recommendedName>
</protein>
<dbReference type="InterPro" id="IPR029026">
    <property type="entry name" value="tRNA_m1G_MTases_N"/>
</dbReference>
<feature type="domain" description="Ribosomal RNA small subunit methyltransferase E PUA-like" evidence="12">
    <location>
        <begin position="18"/>
        <end position="65"/>
    </location>
</feature>
<dbReference type="GO" id="GO:0070475">
    <property type="term" value="P:rRNA base methylation"/>
    <property type="evidence" value="ECO:0007669"/>
    <property type="project" value="TreeGrafter"/>
</dbReference>
<dbReference type="PANTHER" id="PTHR30027">
    <property type="entry name" value="RIBOSOMAL RNA SMALL SUBUNIT METHYLTRANSFERASE E"/>
    <property type="match status" value="1"/>
</dbReference>
<dbReference type="Gene3D" id="3.40.1280.10">
    <property type="match status" value="1"/>
</dbReference>
<dbReference type="SUPFAM" id="SSF75217">
    <property type="entry name" value="alpha/beta knot"/>
    <property type="match status" value="1"/>
</dbReference>
<dbReference type="InterPro" id="IPR015947">
    <property type="entry name" value="PUA-like_sf"/>
</dbReference>
<dbReference type="PANTHER" id="PTHR30027:SF3">
    <property type="entry name" value="16S RRNA (URACIL(1498)-N(3))-METHYLTRANSFERASE"/>
    <property type="match status" value="1"/>
</dbReference>
<dbReference type="eggNOG" id="COG1385">
    <property type="taxonomic scope" value="Bacteria"/>
</dbReference>
<evidence type="ECO:0000256" key="4">
    <source>
        <dbReference type="ARBA" id="ARBA00022552"/>
    </source>
</evidence>
<dbReference type="InterPro" id="IPR046886">
    <property type="entry name" value="RsmE_MTase_dom"/>
</dbReference>
<dbReference type="InterPro" id="IPR006700">
    <property type="entry name" value="RsmE"/>
</dbReference>
<dbReference type="InterPro" id="IPR029028">
    <property type="entry name" value="Alpha/beta_knot_MTases"/>
</dbReference>
<dbReference type="NCBIfam" id="TIGR00046">
    <property type="entry name" value="RsmE family RNA methyltransferase"/>
    <property type="match status" value="1"/>
</dbReference>
<evidence type="ECO:0000256" key="6">
    <source>
        <dbReference type="ARBA" id="ARBA00022679"/>
    </source>
</evidence>
<evidence type="ECO:0000256" key="5">
    <source>
        <dbReference type="ARBA" id="ARBA00022603"/>
    </source>
</evidence>
<dbReference type="EC" id="2.1.1.193" evidence="10"/>
<evidence type="ECO:0000313" key="13">
    <source>
        <dbReference type="EMBL" id="ACN15186.1"/>
    </source>
</evidence>
<dbReference type="OrthoDB" id="9815641at2"/>
<dbReference type="GO" id="GO:0070042">
    <property type="term" value="F:rRNA (uridine-N3-)-methyltransferase activity"/>
    <property type="evidence" value="ECO:0007669"/>
    <property type="project" value="TreeGrafter"/>
</dbReference>
<organism evidence="13 14">
    <name type="scientific">Desulforapulum autotrophicum (strain ATCC 43914 / DSM 3382 / VKM B-1955 / HRM2)</name>
    <name type="common">Desulfobacterium autotrophicum</name>
    <dbReference type="NCBI Taxonomy" id="177437"/>
    <lineage>
        <taxon>Bacteria</taxon>
        <taxon>Pseudomonadati</taxon>
        <taxon>Thermodesulfobacteriota</taxon>
        <taxon>Desulfobacteria</taxon>
        <taxon>Desulfobacterales</taxon>
        <taxon>Desulfobacteraceae</taxon>
        <taxon>Desulforapulum</taxon>
    </lineage>
</organism>
<keyword evidence="14" id="KW-1185">Reference proteome</keyword>
<dbReference type="SUPFAM" id="SSF88697">
    <property type="entry name" value="PUA domain-like"/>
    <property type="match status" value="1"/>
</dbReference>
<gene>
    <name evidence="13" type="ordered locus">HRM2_20880</name>
</gene>
<name>C0QDC2_DESAH</name>
<evidence type="ECO:0000256" key="10">
    <source>
        <dbReference type="PIRNR" id="PIRNR015601"/>
    </source>
</evidence>
<dbReference type="AlphaFoldDB" id="C0QDC2"/>
<keyword evidence="3 10" id="KW-0963">Cytoplasm</keyword>
<evidence type="ECO:0000256" key="9">
    <source>
        <dbReference type="ARBA" id="ARBA00047944"/>
    </source>
</evidence>
<evidence type="ECO:0000256" key="1">
    <source>
        <dbReference type="ARBA" id="ARBA00004496"/>
    </source>
</evidence>
<evidence type="ECO:0000259" key="11">
    <source>
        <dbReference type="Pfam" id="PF04452"/>
    </source>
</evidence>
<keyword evidence="5 10" id="KW-0489">Methyltransferase</keyword>
<evidence type="ECO:0000313" key="14">
    <source>
        <dbReference type="Proteomes" id="UP000000442"/>
    </source>
</evidence>
<dbReference type="STRING" id="177437.HRM2_20880"/>
<sequence>MRRFYIKTDSICNGRAVITGQEARHLGTVLRLGPGDRVELVDGRGTIARAEIETLSHNTAVFTILDSSSPGAESPVHITLAQGMLKDKKMDMLVRHLTELGICQWIPFYSSRSIPKPDAKRIYSRMERWNKIAREALKQCGRSMLPLIEDPIPFDQLLKTSTDYDGKIAFWENATAPIHTIQTPSMEPAKKIIVLIGPEGGFSSFEIDAARENGFSSCSLGPRILRAETASLTAAALVQYLFGDLGKNNP</sequence>
<evidence type="ECO:0000256" key="2">
    <source>
        <dbReference type="ARBA" id="ARBA00005528"/>
    </source>
</evidence>
<evidence type="ECO:0000256" key="7">
    <source>
        <dbReference type="ARBA" id="ARBA00022691"/>
    </source>
</evidence>
<comment type="similarity">
    <text evidence="2 10">Belongs to the RNA methyltransferase RsmE family.</text>
</comment>
<dbReference type="GO" id="GO:0005737">
    <property type="term" value="C:cytoplasm"/>
    <property type="evidence" value="ECO:0007669"/>
    <property type="project" value="UniProtKB-SubCell"/>
</dbReference>